<evidence type="ECO:0000313" key="1">
    <source>
        <dbReference type="EMBL" id="PXF21074.1"/>
    </source>
</evidence>
<proteinExistence type="predicted"/>
<protein>
    <recommendedName>
        <fullName evidence="3">SprT-like domain-containing protein</fullName>
    </recommendedName>
</protein>
<sequence length="212" mass="23893">MPRKRASMLRHTPSERATDDGHLRRMGARWAMTAGSDGGGVLGGPEMPDGLLDDLKAVLSKDEAPFLRHLGKHLRLEWLPADESRLGMTRFEYDHHELFRRRRLRVAPGSVTIGLNRILAEDEVLFRHTLVHELLHAAGLIAHGGNHAELVKQIAPAPSLARSPVLRRMRREVLDSLPERQWICGNCGHTWQRVRVSAPTRCPKCARPFSPQ</sequence>
<dbReference type="AlphaFoldDB" id="A0A2V3HPL7"/>
<comment type="caution">
    <text evidence="1">The sequence shown here is derived from an EMBL/GenBank/DDBJ whole genome shotgun (WGS) entry which is preliminary data.</text>
</comment>
<evidence type="ECO:0000313" key="2">
    <source>
        <dbReference type="Proteomes" id="UP000248161"/>
    </source>
</evidence>
<reference evidence="1 2" key="1">
    <citation type="journal article" date="2015" name="Nat. Commun.">
        <title>Genomic and transcriptomic evidence for scavenging of diverse organic compounds by widespread deep-sea archaea.</title>
        <authorList>
            <person name="Li M."/>
            <person name="Baker B.J."/>
            <person name="Anantharaman K."/>
            <person name="Jain S."/>
            <person name="Breier J.A."/>
            <person name="Dick G.J."/>
        </authorList>
    </citation>
    <scope>NUCLEOTIDE SEQUENCE [LARGE SCALE GENOMIC DNA]</scope>
    <source>
        <strain evidence="1">Cayman_51_deep</strain>
    </source>
</reference>
<evidence type="ECO:0008006" key="3">
    <source>
        <dbReference type="Google" id="ProtNLM"/>
    </source>
</evidence>
<dbReference type="Proteomes" id="UP000248161">
    <property type="component" value="Unassembled WGS sequence"/>
</dbReference>
<name>A0A2V3HPL7_9ARCH</name>
<dbReference type="EMBL" id="PSPG01000012">
    <property type="protein sequence ID" value="PXF21074.1"/>
    <property type="molecule type" value="Genomic_DNA"/>
</dbReference>
<gene>
    <name evidence="1" type="ORF">CXX69_05680</name>
</gene>
<accession>A0A2V3HPL7</accession>
<organism evidence="1 2">
    <name type="scientific">Candidatus Thalassarchaeum betae</name>
    <dbReference type="NCBI Taxonomy" id="2599289"/>
    <lineage>
        <taxon>Archaea</taxon>
        <taxon>Methanobacteriati</taxon>
        <taxon>Thermoplasmatota</taxon>
        <taxon>Candidatus Poseidoniia</taxon>
        <taxon>Candidatus Poseidoniales</taxon>
        <taxon>Candidatus Thalassarchaeaceae</taxon>
        <taxon>Candidatus Thalassarchaeum</taxon>
    </lineage>
</organism>